<dbReference type="PANTHER" id="PTHR13391">
    <property type="entry name" value="MITOCHONDRIAL DISTRIBUTION REGULATOR MISATO"/>
    <property type="match status" value="1"/>
</dbReference>
<dbReference type="Gene3D" id="3.40.50.1440">
    <property type="entry name" value="Tubulin/FtsZ, GTPase domain"/>
    <property type="match status" value="1"/>
</dbReference>
<feature type="domain" description="DML1/Misato tubulin" evidence="5">
    <location>
        <begin position="123"/>
        <end position="309"/>
    </location>
</feature>
<reference evidence="6" key="1">
    <citation type="submission" date="2014-05" db="EMBL/GenBank/DDBJ databases">
        <authorList>
            <person name="Chronopoulou M."/>
        </authorList>
    </citation>
    <scope>NUCLEOTIDE SEQUENCE</scope>
    <source>
        <tissue evidence="6">Whole organism</tissue>
    </source>
</reference>
<comment type="similarity">
    <text evidence="2">Belongs to the misato family.</text>
</comment>
<evidence type="ECO:0000313" key="6">
    <source>
        <dbReference type="EMBL" id="CDW38606.1"/>
    </source>
</evidence>
<dbReference type="InterPro" id="IPR049942">
    <property type="entry name" value="DML1/Misato"/>
</dbReference>
<evidence type="ECO:0000256" key="2">
    <source>
        <dbReference type="ARBA" id="ARBA00008507"/>
    </source>
</evidence>
<dbReference type="CTD" id="33119"/>
<dbReference type="Pfam" id="PF14881">
    <property type="entry name" value="Tubulin_3"/>
    <property type="match status" value="1"/>
</dbReference>
<evidence type="ECO:0000256" key="1">
    <source>
        <dbReference type="ARBA" id="ARBA00004173"/>
    </source>
</evidence>
<dbReference type="InterPro" id="IPR029209">
    <property type="entry name" value="DML1/Misato_tubulin"/>
</dbReference>
<dbReference type="GeneID" id="121113848"/>
<dbReference type="GO" id="GO:0007005">
    <property type="term" value="P:mitochondrion organization"/>
    <property type="evidence" value="ECO:0007669"/>
    <property type="project" value="InterPro"/>
</dbReference>
<name>A0A0K2ULP4_LEPSM</name>
<dbReference type="GO" id="GO:0005739">
    <property type="term" value="C:mitochondrion"/>
    <property type="evidence" value="ECO:0007669"/>
    <property type="project" value="UniProtKB-SubCell"/>
</dbReference>
<keyword evidence="3" id="KW-0496">Mitochondrion</keyword>
<feature type="domain" description="Misato Segment II tubulin-like" evidence="4">
    <location>
        <begin position="4"/>
        <end position="109"/>
    </location>
</feature>
<accession>A0A0K2ULP4</accession>
<dbReference type="SUPFAM" id="SSF52490">
    <property type="entry name" value="Tubulin nucleotide-binding domain-like"/>
    <property type="match status" value="1"/>
</dbReference>
<organism evidence="6">
    <name type="scientific">Lepeophtheirus salmonis</name>
    <name type="common">Salmon louse</name>
    <name type="synonym">Caligus salmonis</name>
    <dbReference type="NCBI Taxonomy" id="72036"/>
    <lineage>
        <taxon>Eukaryota</taxon>
        <taxon>Metazoa</taxon>
        <taxon>Ecdysozoa</taxon>
        <taxon>Arthropoda</taxon>
        <taxon>Crustacea</taxon>
        <taxon>Multicrustacea</taxon>
        <taxon>Hexanauplia</taxon>
        <taxon>Copepoda</taxon>
        <taxon>Siphonostomatoida</taxon>
        <taxon>Caligidae</taxon>
        <taxon>Lepeophtheirus</taxon>
    </lineage>
</organism>
<proteinExistence type="inferred from homology"/>
<evidence type="ECO:0000259" key="4">
    <source>
        <dbReference type="Pfam" id="PF10644"/>
    </source>
</evidence>
<evidence type="ECO:0000256" key="3">
    <source>
        <dbReference type="ARBA" id="ARBA00023128"/>
    </source>
</evidence>
<dbReference type="PANTHER" id="PTHR13391:SF0">
    <property type="entry name" value="PROTEIN MISATO HOMOLOG 1"/>
    <property type="match status" value="1"/>
</dbReference>
<dbReference type="InterPro" id="IPR036525">
    <property type="entry name" value="Tubulin/FtsZ_GTPase_sf"/>
</dbReference>
<protein>
    <submittedName>
        <fullName evidence="6">Protein misato homolog 1like [Strongylocentrotus purpuratus]</fullName>
    </submittedName>
</protein>
<comment type="subcellular location">
    <subcellularLocation>
        <location evidence="1">Mitochondrion</location>
    </subcellularLocation>
</comment>
<dbReference type="OrthoDB" id="271881at2759"/>
<dbReference type="RefSeq" id="XP_040563655.1">
    <property type="nucleotide sequence ID" value="XM_040707721.2"/>
</dbReference>
<dbReference type="KEGG" id="lsm:121113848"/>
<dbReference type="Pfam" id="PF10644">
    <property type="entry name" value="Misat_Tub_SegII"/>
    <property type="match status" value="1"/>
</dbReference>
<dbReference type="InterPro" id="IPR019605">
    <property type="entry name" value="Misato_II_tubulin-like"/>
</dbReference>
<sequence length="481" mass="55056">MSTKEVLTLQCGPYSNFVGAHFWNIQDKDLLYEPRAVLPKTNPGVLYREGLSLTNEVTFTPRLVSVDLKGGLGSLPRYGELYSVKDDRENTGLWDGEITKENSNEYEEKDIDESEKFANPHFEFWSDYLNPMLHSNTNVVLNEYQKNNTLKPFDIFGLGTKPDENAEEEVFETIRFFSEEADHLQGFHFLTDIDSGFGGLSLRIKDHFLDEYPRKPILTFPMWPSFYNDSTDTPFNPLRNPCRFLNITLSLYHLYETSLLTPMSLNPGYFPLPRRPNAIPGISLDHSSFYHTSALLASSLDTLSLPWRLKNNSHVTHEFVDLLSQRGRKFCSLAFSMPLRDDIPQFHTLTPGVDYSSSSKIAIQSATQRGSQTKFNLQEYLSTNFSTTYNYHNVILDEGSPVGSPYPQIFDTSMERANMITSWNSSNSMEKVLENISNQAEKLNLQKMNRFLEAGLEEDEFKEVINGLRSIAEDYSDAQYI</sequence>
<evidence type="ECO:0000259" key="5">
    <source>
        <dbReference type="Pfam" id="PF14881"/>
    </source>
</evidence>
<dbReference type="AlphaFoldDB" id="A0A0K2ULP4"/>
<dbReference type="EMBL" id="HACA01021245">
    <property type="protein sequence ID" value="CDW38606.1"/>
    <property type="molecule type" value="Transcribed_RNA"/>
</dbReference>